<evidence type="ECO:0000256" key="4">
    <source>
        <dbReference type="ARBA" id="ARBA00022989"/>
    </source>
</evidence>
<dbReference type="KEGG" id="lto:RGQ30_08870"/>
<name>A0AA86JEC8_9BURK</name>
<keyword evidence="6" id="KW-0653">Protein transport</keyword>
<dbReference type="InterPro" id="IPR050790">
    <property type="entry name" value="ExbB/TolQ_transport"/>
</dbReference>
<feature type="transmembrane region" description="Helical" evidence="7">
    <location>
        <begin position="144"/>
        <end position="169"/>
    </location>
</feature>
<sequence>MWSIISAAGWPIWPLIFGSIVALAIVFERIWALRKKELIPASLVADVCKTLPQFKDRQNLARLEAHSALGSLMAAGLSAFYKNEDIEAAMQEKSIGVQNRLEKHLDVLSMIASAAPLMGLLGTVIGMIEIFAVQGSGAQTPEAIAAGIAVALYNTAFGLIVAIPALVAYRLFKIRINNLLETMGKSLEPFEDLLKQAVNSRKPG</sequence>
<feature type="transmembrane region" description="Helical" evidence="7">
    <location>
        <begin position="12"/>
        <end position="32"/>
    </location>
</feature>
<dbReference type="GO" id="GO:0005886">
    <property type="term" value="C:plasma membrane"/>
    <property type="evidence" value="ECO:0007669"/>
    <property type="project" value="UniProtKB-SubCell"/>
</dbReference>
<comment type="subcellular location">
    <subcellularLocation>
        <location evidence="1">Cell membrane</location>
        <topology evidence="1">Multi-pass membrane protein</topology>
    </subcellularLocation>
    <subcellularLocation>
        <location evidence="6">Membrane</location>
        <topology evidence="6">Multi-pass membrane protein</topology>
    </subcellularLocation>
</comment>
<dbReference type="RefSeq" id="WP_130558129.1">
    <property type="nucleotide sequence ID" value="NZ_AP028947.1"/>
</dbReference>
<proteinExistence type="inferred from homology"/>
<keyword evidence="5 7" id="KW-0472">Membrane</keyword>
<protein>
    <submittedName>
        <fullName evidence="9">MotA/TolQ/ExbB proton channel family protein</fullName>
    </submittedName>
</protein>
<feature type="transmembrane region" description="Helical" evidence="7">
    <location>
        <begin position="107"/>
        <end position="132"/>
    </location>
</feature>
<keyword evidence="2" id="KW-1003">Cell membrane</keyword>
<dbReference type="PANTHER" id="PTHR30625">
    <property type="entry name" value="PROTEIN TOLQ"/>
    <property type="match status" value="1"/>
</dbReference>
<evidence type="ECO:0000256" key="5">
    <source>
        <dbReference type="ARBA" id="ARBA00023136"/>
    </source>
</evidence>
<keyword evidence="10" id="KW-1185">Reference proteome</keyword>
<accession>A0AA86JEC8</accession>
<comment type="similarity">
    <text evidence="6">Belongs to the exbB/tolQ family.</text>
</comment>
<evidence type="ECO:0000256" key="3">
    <source>
        <dbReference type="ARBA" id="ARBA00022692"/>
    </source>
</evidence>
<reference evidence="9 10" key="1">
    <citation type="submission" date="2023-10" db="EMBL/GenBank/DDBJ databases">
        <title>Complete Genome Sequence of Limnobacter thiooxidans CS-K2T, Isolated from freshwater lake sediments in Bavaria, Germany.</title>
        <authorList>
            <person name="Naruki M."/>
            <person name="Watanabe A."/>
            <person name="Warashina T."/>
            <person name="Morita T."/>
            <person name="Arakawa K."/>
        </authorList>
    </citation>
    <scope>NUCLEOTIDE SEQUENCE [LARGE SCALE GENOMIC DNA]</scope>
    <source>
        <strain evidence="9 10">CS-K2</strain>
    </source>
</reference>
<keyword evidence="4 7" id="KW-1133">Transmembrane helix</keyword>
<organism evidence="9 10">
    <name type="scientific">Limnobacter thiooxidans</name>
    <dbReference type="NCBI Taxonomy" id="131080"/>
    <lineage>
        <taxon>Bacteria</taxon>
        <taxon>Pseudomonadati</taxon>
        <taxon>Pseudomonadota</taxon>
        <taxon>Betaproteobacteria</taxon>
        <taxon>Burkholderiales</taxon>
        <taxon>Burkholderiaceae</taxon>
        <taxon>Limnobacter</taxon>
    </lineage>
</organism>
<evidence type="ECO:0000256" key="6">
    <source>
        <dbReference type="RuleBase" id="RU004057"/>
    </source>
</evidence>
<keyword evidence="3 7" id="KW-0812">Transmembrane</keyword>
<evidence type="ECO:0000313" key="10">
    <source>
        <dbReference type="Proteomes" id="UP001329151"/>
    </source>
</evidence>
<dbReference type="InterPro" id="IPR002898">
    <property type="entry name" value="MotA_ExbB_proton_chnl"/>
</dbReference>
<feature type="domain" description="MotA/TolQ/ExbB proton channel" evidence="8">
    <location>
        <begin position="67"/>
        <end position="183"/>
    </location>
</feature>
<evidence type="ECO:0000256" key="7">
    <source>
        <dbReference type="SAM" id="Phobius"/>
    </source>
</evidence>
<dbReference type="Pfam" id="PF01618">
    <property type="entry name" value="MotA_ExbB"/>
    <property type="match status" value="1"/>
</dbReference>
<evidence type="ECO:0000259" key="8">
    <source>
        <dbReference type="Pfam" id="PF01618"/>
    </source>
</evidence>
<evidence type="ECO:0000256" key="2">
    <source>
        <dbReference type="ARBA" id="ARBA00022475"/>
    </source>
</evidence>
<dbReference type="PANTHER" id="PTHR30625:SF17">
    <property type="entry name" value="TOLQ-RELATED"/>
    <property type="match status" value="1"/>
</dbReference>
<dbReference type="AlphaFoldDB" id="A0AA86JEC8"/>
<keyword evidence="6" id="KW-0813">Transport</keyword>
<gene>
    <name evidence="9" type="ORF">RGQ30_08870</name>
</gene>
<dbReference type="EMBL" id="AP028947">
    <property type="protein sequence ID" value="BET25386.1"/>
    <property type="molecule type" value="Genomic_DNA"/>
</dbReference>
<evidence type="ECO:0000256" key="1">
    <source>
        <dbReference type="ARBA" id="ARBA00004651"/>
    </source>
</evidence>
<dbReference type="Proteomes" id="UP001329151">
    <property type="component" value="Chromosome"/>
</dbReference>
<evidence type="ECO:0000313" key="9">
    <source>
        <dbReference type="EMBL" id="BET25386.1"/>
    </source>
</evidence>
<dbReference type="GO" id="GO:0017038">
    <property type="term" value="P:protein import"/>
    <property type="evidence" value="ECO:0007669"/>
    <property type="project" value="TreeGrafter"/>
</dbReference>